<comment type="similarity">
    <text evidence="1">Belongs to the LysR transcriptional regulatory family.</text>
</comment>
<evidence type="ECO:0000256" key="3">
    <source>
        <dbReference type="ARBA" id="ARBA00023125"/>
    </source>
</evidence>
<dbReference type="Gene3D" id="1.10.10.10">
    <property type="entry name" value="Winged helix-like DNA-binding domain superfamily/Winged helix DNA-binding domain"/>
    <property type="match status" value="1"/>
</dbReference>
<evidence type="ECO:0000313" key="6">
    <source>
        <dbReference type="EMBL" id="MBD1599227.1"/>
    </source>
</evidence>
<sequence length="290" mass="31050">MLAPTHYPLEYHDLRLVLALVRGGSLAKAADLLGQDVSTVFRAIQRLEKALGTRLFDKPRSGYSPTPLAEALAAQAQQAEQALARARQHTLGGEQVQGCVRLTCSEAVLQALVAPALGAVLEALPGVELRLHGGPGFANLSRHEADIAVRLCQQPPQHLVGRPLATVPFVLCAHPRLLQGDGGGAPPWIALEEGPGEDPTGDWRRQHFPAARIAHSAHGLHGVAQLARAGLGRALLPRWLIEAPLQVLDEPTVACASTLWLLMRPDCRHIPAVAKVFEGLARHFTTAANH</sequence>
<dbReference type="InterPro" id="IPR005119">
    <property type="entry name" value="LysR_subst-bd"/>
</dbReference>
<keyword evidence="7" id="KW-1185">Reference proteome</keyword>
<dbReference type="SUPFAM" id="SSF53850">
    <property type="entry name" value="Periplasmic binding protein-like II"/>
    <property type="match status" value="1"/>
</dbReference>
<dbReference type="PANTHER" id="PTHR30579:SF3">
    <property type="entry name" value="TRANSCRIPTIONAL REGULATORY PROTEIN"/>
    <property type="match status" value="1"/>
</dbReference>
<dbReference type="InterPro" id="IPR036388">
    <property type="entry name" value="WH-like_DNA-bd_sf"/>
</dbReference>
<organism evidence="6 7">
    <name type="scientific">Pseudomonas typographi</name>
    <dbReference type="NCBI Taxonomy" id="2715964"/>
    <lineage>
        <taxon>Bacteria</taxon>
        <taxon>Pseudomonadati</taxon>
        <taxon>Pseudomonadota</taxon>
        <taxon>Gammaproteobacteria</taxon>
        <taxon>Pseudomonadales</taxon>
        <taxon>Pseudomonadaceae</taxon>
        <taxon>Pseudomonas</taxon>
    </lineage>
</organism>
<dbReference type="PANTHER" id="PTHR30579">
    <property type="entry name" value="TRANSCRIPTIONAL REGULATOR"/>
    <property type="match status" value="1"/>
</dbReference>
<dbReference type="Gene3D" id="3.40.190.290">
    <property type="match status" value="1"/>
</dbReference>
<evidence type="ECO:0000259" key="5">
    <source>
        <dbReference type="PROSITE" id="PS50931"/>
    </source>
</evidence>
<evidence type="ECO:0000256" key="4">
    <source>
        <dbReference type="ARBA" id="ARBA00023163"/>
    </source>
</evidence>
<evidence type="ECO:0000313" key="7">
    <source>
        <dbReference type="Proteomes" id="UP000805841"/>
    </source>
</evidence>
<dbReference type="InterPro" id="IPR036390">
    <property type="entry name" value="WH_DNA-bd_sf"/>
</dbReference>
<name>A0ABR7Z1G2_9PSED</name>
<feature type="domain" description="HTH lysR-type" evidence="5">
    <location>
        <begin position="9"/>
        <end position="66"/>
    </location>
</feature>
<comment type="caution">
    <text evidence="6">The sequence shown here is derived from an EMBL/GenBank/DDBJ whole genome shotgun (WGS) entry which is preliminary data.</text>
</comment>
<dbReference type="Proteomes" id="UP000805841">
    <property type="component" value="Unassembled WGS sequence"/>
</dbReference>
<keyword evidence="3" id="KW-0238">DNA-binding</keyword>
<dbReference type="RefSeq" id="WP_190420342.1">
    <property type="nucleotide sequence ID" value="NZ_JAAOCA010000012.1"/>
</dbReference>
<evidence type="ECO:0000256" key="2">
    <source>
        <dbReference type="ARBA" id="ARBA00023015"/>
    </source>
</evidence>
<proteinExistence type="inferred from homology"/>
<dbReference type="EMBL" id="JAAOCA010000012">
    <property type="protein sequence ID" value="MBD1599227.1"/>
    <property type="molecule type" value="Genomic_DNA"/>
</dbReference>
<dbReference type="Pfam" id="PF03466">
    <property type="entry name" value="LysR_substrate"/>
    <property type="match status" value="1"/>
</dbReference>
<dbReference type="InterPro" id="IPR000847">
    <property type="entry name" value="LysR_HTH_N"/>
</dbReference>
<keyword evidence="2" id="KW-0805">Transcription regulation</keyword>
<dbReference type="InterPro" id="IPR050176">
    <property type="entry name" value="LTTR"/>
</dbReference>
<reference evidence="6 7" key="1">
    <citation type="journal article" date="2020" name="Insects">
        <title>Bacteria Belonging to Pseudomonas typographi sp. nov. from the Bark Beetle Ips typographus Have Genomic Potential to Aid in the Host Ecology.</title>
        <authorList>
            <person name="Peral-Aranega E."/>
            <person name="Saati-Santamaria Z."/>
            <person name="Kolarik M."/>
            <person name="Rivas R."/>
            <person name="Garcia-Fraile P."/>
        </authorList>
    </citation>
    <scope>NUCLEOTIDE SEQUENCE [LARGE SCALE GENOMIC DNA]</scope>
    <source>
        <strain evidence="6 7">CA3A</strain>
    </source>
</reference>
<protein>
    <submittedName>
        <fullName evidence="6">LysR family transcriptional regulator</fullName>
    </submittedName>
</protein>
<evidence type="ECO:0000256" key="1">
    <source>
        <dbReference type="ARBA" id="ARBA00009437"/>
    </source>
</evidence>
<dbReference type="Pfam" id="PF00126">
    <property type="entry name" value="HTH_1"/>
    <property type="match status" value="1"/>
</dbReference>
<accession>A0ABR7Z1G2</accession>
<keyword evidence="4" id="KW-0804">Transcription</keyword>
<dbReference type="SUPFAM" id="SSF46785">
    <property type="entry name" value="Winged helix' DNA-binding domain"/>
    <property type="match status" value="1"/>
</dbReference>
<dbReference type="PROSITE" id="PS50931">
    <property type="entry name" value="HTH_LYSR"/>
    <property type="match status" value="1"/>
</dbReference>
<gene>
    <name evidence="6" type="ORF">HAQ05_11005</name>
</gene>